<protein>
    <submittedName>
        <fullName evidence="1">Uncharacterized protein</fullName>
    </submittedName>
</protein>
<proteinExistence type="predicted"/>
<dbReference type="PANTHER" id="PTHR31033">
    <property type="entry name" value="PROTEIN, PUTATIVE-RELATED"/>
    <property type="match status" value="1"/>
</dbReference>
<evidence type="ECO:0000313" key="2">
    <source>
        <dbReference type="Proteomes" id="UP000288805"/>
    </source>
</evidence>
<evidence type="ECO:0000313" key="1">
    <source>
        <dbReference type="EMBL" id="RVW24348.1"/>
    </source>
</evidence>
<gene>
    <name evidence="1" type="ORF">CK203_098632</name>
</gene>
<organism evidence="1 2">
    <name type="scientific">Vitis vinifera</name>
    <name type="common">Grape</name>
    <dbReference type="NCBI Taxonomy" id="29760"/>
    <lineage>
        <taxon>Eukaryota</taxon>
        <taxon>Viridiplantae</taxon>
        <taxon>Streptophyta</taxon>
        <taxon>Embryophyta</taxon>
        <taxon>Tracheophyta</taxon>
        <taxon>Spermatophyta</taxon>
        <taxon>Magnoliopsida</taxon>
        <taxon>eudicotyledons</taxon>
        <taxon>Gunneridae</taxon>
        <taxon>Pentapetalae</taxon>
        <taxon>rosids</taxon>
        <taxon>Vitales</taxon>
        <taxon>Vitaceae</taxon>
        <taxon>Viteae</taxon>
        <taxon>Vitis</taxon>
    </lineage>
</organism>
<dbReference type="PANTHER" id="PTHR31033:SF18">
    <property type="entry name" value="OS06G0115800 PROTEIN"/>
    <property type="match status" value="1"/>
</dbReference>
<name>A0A438CMF2_VITVI</name>
<dbReference type="Proteomes" id="UP000288805">
    <property type="component" value="Unassembled WGS sequence"/>
</dbReference>
<dbReference type="AlphaFoldDB" id="A0A438CMF2"/>
<reference evidence="1 2" key="1">
    <citation type="journal article" date="2018" name="PLoS Genet.">
        <title>Population sequencing reveals clonal diversity and ancestral inbreeding in the grapevine cultivar Chardonnay.</title>
        <authorList>
            <person name="Roach M.J."/>
            <person name="Johnson D.L."/>
            <person name="Bohlmann J."/>
            <person name="van Vuuren H.J."/>
            <person name="Jones S.J."/>
            <person name="Pretorius I.S."/>
            <person name="Schmidt S.A."/>
            <person name="Borneman A.R."/>
        </authorList>
    </citation>
    <scope>NUCLEOTIDE SEQUENCE [LARGE SCALE GENOMIC DNA]</scope>
    <source>
        <strain evidence="2">cv. Chardonnay</strain>
        <tissue evidence="1">Leaf</tissue>
    </source>
</reference>
<dbReference type="EMBL" id="QGNW01002175">
    <property type="protein sequence ID" value="RVW24348.1"/>
    <property type="molecule type" value="Genomic_DNA"/>
</dbReference>
<accession>A0A438CMF2</accession>
<comment type="caution">
    <text evidence="1">The sequence shown here is derived from an EMBL/GenBank/DDBJ whole genome shotgun (WGS) entry which is preliminary data.</text>
</comment>
<sequence>MKFRCLPVVVVARATLARTDIVKNLRPQPLPAKMLVIGVLGMTTSVSLRIWREHRKILTFLPCMAIF</sequence>